<accession>A0ABQ4IT01</accession>
<evidence type="ECO:0000313" key="2">
    <source>
        <dbReference type="EMBL" id="GIJ20960.1"/>
    </source>
</evidence>
<keyword evidence="3" id="KW-1185">Reference proteome</keyword>
<reference evidence="2 3" key="1">
    <citation type="submission" date="2021-01" db="EMBL/GenBank/DDBJ databases">
        <title>Whole genome shotgun sequence of Verrucosispora lutea NBRC 106530.</title>
        <authorList>
            <person name="Komaki H."/>
            <person name="Tamura T."/>
        </authorList>
    </citation>
    <scope>NUCLEOTIDE SEQUENCE [LARGE SCALE GENOMIC DNA]</scope>
    <source>
        <strain evidence="2 3">NBRC 106530</strain>
    </source>
</reference>
<proteinExistence type="predicted"/>
<feature type="region of interest" description="Disordered" evidence="1">
    <location>
        <begin position="46"/>
        <end position="66"/>
    </location>
</feature>
<evidence type="ECO:0000313" key="3">
    <source>
        <dbReference type="Proteomes" id="UP000643165"/>
    </source>
</evidence>
<comment type="caution">
    <text evidence="2">The sequence shown here is derived from an EMBL/GenBank/DDBJ whole genome shotgun (WGS) entry which is preliminary data.</text>
</comment>
<name>A0ABQ4IT01_9ACTN</name>
<evidence type="ECO:0000256" key="1">
    <source>
        <dbReference type="SAM" id="MobiDB-lite"/>
    </source>
</evidence>
<protein>
    <recommendedName>
        <fullName evidence="4">FXSXX-COOH protein</fullName>
    </recommendedName>
</protein>
<sequence>MPRPKRITKVATVPSTAAISLRTGAMDRLPPPFATVDLPGVRARLGRIGGRGKADHRGGAGTGSLG</sequence>
<evidence type="ECO:0008006" key="4">
    <source>
        <dbReference type="Google" id="ProtNLM"/>
    </source>
</evidence>
<dbReference type="EMBL" id="BOPB01000008">
    <property type="protein sequence ID" value="GIJ20960.1"/>
    <property type="molecule type" value="Genomic_DNA"/>
</dbReference>
<dbReference type="Proteomes" id="UP000643165">
    <property type="component" value="Unassembled WGS sequence"/>
</dbReference>
<gene>
    <name evidence="2" type="ORF">Vlu01_15840</name>
</gene>
<organism evidence="2 3">
    <name type="scientific">Micromonospora lutea</name>
    <dbReference type="NCBI Taxonomy" id="419825"/>
    <lineage>
        <taxon>Bacteria</taxon>
        <taxon>Bacillati</taxon>
        <taxon>Actinomycetota</taxon>
        <taxon>Actinomycetes</taxon>
        <taxon>Micromonosporales</taxon>
        <taxon>Micromonosporaceae</taxon>
        <taxon>Micromonospora</taxon>
    </lineage>
</organism>